<evidence type="ECO:0000313" key="2">
    <source>
        <dbReference type="Proteomes" id="UP000185911"/>
    </source>
</evidence>
<evidence type="ECO:0000313" key="1">
    <source>
        <dbReference type="EMBL" id="OLP05081.1"/>
    </source>
</evidence>
<organism evidence="1 2">
    <name type="scientific">Rhodoferax antarcticus ANT.BR</name>
    <dbReference type="NCBI Taxonomy" id="1111071"/>
    <lineage>
        <taxon>Bacteria</taxon>
        <taxon>Pseudomonadati</taxon>
        <taxon>Pseudomonadota</taxon>
        <taxon>Betaproteobacteria</taxon>
        <taxon>Burkholderiales</taxon>
        <taxon>Comamonadaceae</taxon>
        <taxon>Rhodoferax</taxon>
    </lineage>
</organism>
<sequence length="54" mass="6067">MDPGTAPRIPPMRLLTHHHLDAQRVKTQFAKLQQAVARDDFSGGILEVCKITQE</sequence>
<comment type="caution">
    <text evidence="1">The sequence shown here is derived from an EMBL/GenBank/DDBJ whole genome shotgun (WGS) entry which is preliminary data.</text>
</comment>
<proteinExistence type="predicted"/>
<protein>
    <submittedName>
        <fullName evidence="1">Uncharacterized protein</fullName>
    </submittedName>
</protein>
<accession>A0A1Q8YAI9</accession>
<dbReference type="Proteomes" id="UP000185911">
    <property type="component" value="Unassembled WGS sequence"/>
</dbReference>
<name>A0A1Q8YAI9_9BURK</name>
<dbReference type="EMBL" id="MSYM01000018">
    <property type="protein sequence ID" value="OLP05081.1"/>
    <property type="molecule type" value="Genomic_DNA"/>
</dbReference>
<dbReference type="AlphaFoldDB" id="A0A1Q8YAI9"/>
<keyword evidence="2" id="KW-1185">Reference proteome</keyword>
<gene>
    <name evidence="1" type="ORF">BLL52_3901</name>
</gene>
<reference evidence="1 2" key="1">
    <citation type="submission" date="2017-01" db="EMBL/GenBank/DDBJ databases">
        <title>Genome sequence of Rhodoferax antarcticus ANT.BR, a psychrophilic purple nonsulfur bacterium from an Antarctic microbial mat.</title>
        <authorList>
            <person name="Baker J."/>
            <person name="Riester C."/>
            <person name="Skinner B."/>
            <person name="Newell A."/>
            <person name="Swingley W."/>
            <person name="Madigan M."/>
            <person name="Jung D."/>
            <person name="Asao M."/>
            <person name="Chen M."/>
            <person name="Loughlin P."/>
            <person name="Pan H."/>
            <person name="Lin S."/>
            <person name="Li N."/>
            <person name="Shaw J."/>
            <person name="Prado M."/>
            <person name="Sherman C."/>
            <person name="Li X."/>
            <person name="Tang J."/>
            <person name="Blankenship R."/>
            <person name="Zhao T."/>
            <person name="Touchman J."/>
            <person name="Sattley M."/>
        </authorList>
    </citation>
    <scope>NUCLEOTIDE SEQUENCE [LARGE SCALE GENOMIC DNA]</scope>
    <source>
        <strain evidence="1 2">ANT.BR</strain>
    </source>
</reference>